<dbReference type="EMBL" id="JACIDJ010000001">
    <property type="protein sequence ID" value="MBB3896851.1"/>
    <property type="molecule type" value="Genomic_DNA"/>
</dbReference>
<dbReference type="AlphaFoldDB" id="A0A840A6J1"/>
<comment type="caution">
    <text evidence="2">The sequence shown here is derived from an EMBL/GenBank/DDBJ whole genome shotgun (WGS) entry which is preliminary data.</text>
</comment>
<evidence type="ECO:0000256" key="1">
    <source>
        <dbReference type="SAM" id="SignalP"/>
    </source>
</evidence>
<protein>
    <submittedName>
        <fullName evidence="2">Uncharacterized protein</fullName>
    </submittedName>
</protein>
<keyword evidence="3" id="KW-1185">Reference proteome</keyword>
<feature type="chain" id="PRO_5032283851" evidence="1">
    <location>
        <begin position="23"/>
        <end position="125"/>
    </location>
</feature>
<dbReference type="PROSITE" id="PS51257">
    <property type="entry name" value="PROKAR_LIPOPROTEIN"/>
    <property type="match status" value="1"/>
</dbReference>
<feature type="signal peptide" evidence="1">
    <location>
        <begin position="1"/>
        <end position="22"/>
    </location>
</feature>
<dbReference type="Proteomes" id="UP000553193">
    <property type="component" value="Unassembled WGS sequence"/>
</dbReference>
<organism evidence="2 3">
    <name type="scientific">Roseococcus suduntuyensis</name>
    <dbReference type="NCBI Taxonomy" id="455361"/>
    <lineage>
        <taxon>Bacteria</taxon>
        <taxon>Pseudomonadati</taxon>
        <taxon>Pseudomonadota</taxon>
        <taxon>Alphaproteobacteria</taxon>
        <taxon>Acetobacterales</taxon>
        <taxon>Roseomonadaceae</taxon>
        <taxon>Roseococcus</taxon>
    </lineage>
</organism>
<evidence type="ECO:0000313" key="2">
    <source>
        <dbReference type="EMBL" id="MBB3896851.1"/>
    </source>
</evidence>
<proteinExistence type="predicted"/>
<keyword evidence="1" id="KW-0732">Signal</keyword>
<name>A0A840A6J1_9PROT</name>
<reference evidence="2 3" key="1">
    <citation type="submission" date="2020-08" db="EMBL/GenBank/DDBJ databases">
        <title>Genomic Encyclopedia of Type Strains, Phase IV (KMG-IV): sequencing the most valuable type-strain genomes for metagenomic binning, comparative biology and taxonomic classification.</title>
        <authorList>
            <person name="Goeker M."/>
        </authorList>
    </citation>
    <scope>NUCLEOTIDE SEQUENCE [LARGE SCALE GENOMIC DNA]</scope>
    <source>
        <strain evidence="2 3">DSM 19979</strain>
    </source>
</reference>
<sequence length="125" mass="12642">MRTSVLPLLLVAGLLSGCGTSAARFLPLDFSGSQAGNPAVGPGGVAAVAQPEDPLSLFAASARPGQPGTVQGQPARIVRVYNAASGRECREVLLGSGTTERTAVVCRTPEGSFVAARPLLRGSAR</sequence>
<accession>A0A840A6J1</accession>
<dbReference type="RefSeq" id="WP_184381805.1">
    <property type="nucleotide sequence ID" value="NZ_JACIDJ010000001.1"/>
</dbReference>
<evidence type="ECO:0000313" key="3">
    <source>
        <dbReference type="Proteomes" id="UP000553193"/>
    </source>
</evidence>
<gene>
    <name evidence="2" type="ORF">GGQ83_000277</name>
</gene>